<evidence type="ECO:0000313" key="4">
    <source>
        <dbReference type="Proteomes" id="UP000480485"/>
    </source>
</evidence>
<dbReference type="Proteomes" id="UP000480485">
    <property type="component" value="Unassembled WGS sequence"/>
</dbReference>
<organism evidence="1 4">
    <name type="scientific">Escherichia coli</name>
    <dbReference type="NCBI Taxonomy" id="562"/>
    <lineage>
        <taxon>Bacteria</taxon>
        <taxon>Pseudomonadati</taxon>
        <taxon>Pseudomonadota</taxon>
        <taxon>Gammaproteobacteria</taxon>
        <taxon>Enterobacterales</taxon>
        <taxon>Enterobacteriaceae</taxon>
        <taxon>Escherichia</taxon>
    </lineage>
</organism>
<dbReference type="AlphaFoldDB" id="A0A234KLL7"/>
<dbReference type="RefSeq" id="WP_000195717.1">
    <property type="nucleotide sequence ID" value="NZ_BFKW01000098.1"/>
</dbReference>
<protein>
    <submittedName>
        <fullName evidence="1">Uncharacterized protein</fullName>
    </submittedName>
</protein>
<dbReference type="Proteomes" id="UP000255460">
    <property type="component" value="Unassembled WGS sequence"/>
</dbReference>
<reference evidence="2 3" key="1">
    <citation type="submission" date="2018-06" db="EMBL/GenBank/DDBJ databases">
        <authorList>
            <consortium name="Pathogen Informatics"/>
            <person name="Doyle S."/>
        </authorList>
    </citation>
    <scope>NUCLEOTIDE SEQUENCE [LARGE SCALE GENOMIC DNA]</scope>
    <source>
        <strain evidence="2 3">NCTC10418</strain>
    </source>
</reference>
<sequence>MTQYDAKLYRKMATTPVNEIFIKNKCPNDYIVHFQKITDLDWPDLQQFISNGINRFDKLCILYDALLNDSASWDFFKGERLPREVVDEITHYMSIYHTQKFSKHYEINNWITQNDLWEQFRNIRSLNHHVGGVVVKGIRETYFKITCRLLAISDEGGSRLEKCQPW</sequence>
<evidence type="ECO:0000313" key="3">
    <source>
        <dbReference type="Proteomes" id="UP000255460"/>
    </source>
</evidence>
<proteinExistence type="predicted"/>
<dbReference type="EMBL" id="WTRN01000015">
    <property type="protein sequence ID" value="MWT84128.1"/>
    <property type="molecule type" value="Genomic_DNA"/>
</dbReference>
<evidence type="ECO:0000313" key="1">
    <source>
        <dbReference type="EMBL" id="MWT84128.1"/>
    </source>
</evidence>
<evidence type="ECO:0000313" key="2">
    <source>
        <dbReference type="EMBL" id="STE85419.1"/>
    </source>
</evidence>
<accession>A0A234KLL7</accession>
<reference evidence="1 4" key="2">
    <citation type="submission" date="2019-12" db="EMBL/GenBank/DDBJ databases">
        <title>Enteriobacteria Tanzani isolates_8377-8380.</title>
        <authorList>
            <person name="Subbiah M."/>
            <person name="Call D."/>
        </authorList>
    </citation>
    <scope>NUCLEOTIDE SEQUENCE [LARGE SCALE GENOMIC DNA]</scope>
    <source>
        <strain evidence="1 4">8378wC7</strain>
    </source>
</reference>
<name>A0A234KLL7_ECOLX</name>
<dbReference type="EMBL" id="UFZQ01000001">
    <property type="protein sequence ID" value="STE85419.1"/>
    <property type="molecule type" value="Genomic_DNA"/>
</dbReference>
<gene>
    <name evidence="1" type="ORF">GP954_02795</name>
    <name evidence="2" type="ORF">NCTC10418_03024</name>
</gene>